<dbReference type="InterPro" id="IPR000715">
    <property type="entry name" value="Glycosyl_transferase_4"/>
</dbReference>
<comment type="pathway">
    <text evidence="12">Cell wall biogenesis; peptidoglycan biosynthesis.</text>
</comment>
<keyword evidence="16" id="KW-1185">Reference proteome</keyword>
<keyword evidence="12 14" id="KW-0460">Magnesium</keyword>
<feature type="transmembrane region" description="Helical" evidence="12">
    <location>
        <begin position="270"/>
        <end position="291"/>
    </location>
</feature>
<feature type="transmembrane region" description="Helical" evidence="12">
    <location>
        <begin position="206"/>
        <end position="226"/>
    </location>
</feature>
<comment type="similarity">
    <text evidence="2 12">Belongs to the glycosyltransferase 4 family. MraY subfamily.</text>
</comment>
<dbReference type="PROSITE" id="PS01348">
    <property type="entry name" value="MRAY_2"/>
    <property type="match status" value="1"/>
</dbReference>
<dbReference type="Pfam" id="PF00953">
    <property type="entry name" value="Glycos_transf_4"/>
    <property type="match status" value="1"/>
</dbReference>
<keyword evidence="8 12" id="KW-1133">Transmembrane helix</keyword>
<dbReference type="GO" id="GO:0051301">
    <property type="term" value="P:cell division"/>
    <property type="evidence" value="ECO:0007669"/>
    <property type="project" value="UniProtKB-KW"/>
</dbReference>
<evidence type="ECO:0000256" key="5">
    <source>
        <dbReference type="ARBA" id="ARBA00022692"/>
    </source>
</evidence>
<dbReference type="GO" id="GO:0051992">
    <property type="term" value="F:UDP-N-acetylmuramoyl-L-alanyl-D-glutamyl-meso-2,6-diaminopimelyl-D-alanyl-D-alanine:undecaprenyl-phosphate transferase activity"/>
    <property type="evidence" value="ECO:0007669"/>
    <property type="project" value="RHEA"/>
</dbReference>
<evidence type="ECO:0000256" key="2">
    <source>
        <dbReference type="ARBA" id="ARBA00005583"/>
    </source>
</evidence>
<evidence type="ECO:0000256" key="8">
    <source>
        <dbReference type="ARBA" id="ARBA00022989"/>
    </source>
</evidence>
<comment type="catalytic activity">
    <reaction evidence="12">
        <text>UDP-N-acetyl-alpha-D-muramoyl-L-alanyl-gamma-D-glutamyl-meso-2,6-diaminopimeloyl-D-alanyl-D-alanine + di-trans,octa-cis-undecaprenyl phosphate = di-trans,octa-cis-undecaprenyl diphospho-N-acetyl-alpha-D-muramoyl-L-alanyl-D-glutamyl-meso-2,6-diaminopimeloyl-D-alanyl-D-alanine + UMP</text>
        <dbReference type="Rhea" id="RHEA:28386"/>
        <dbReference type="ChEBI" id="CHEBI:57865"/>
        <dbReference type="ChEBI" id="CHEBI:60392"/>
        <dbReference type="ChEBI" id="CHEBI:61386"/>
        <dbReference type="ChEBI" id="CHEBI:61387"/>
        <dbReference type="EC" id="2.7.8.13"/>
    </reaction>
</comment>
<comment type="caution">
    <text evidence="15">The sequence shown here is derived from an EMBL/GenBank/DDBJ whole genome shotgun (WGS) entry which is preliminary data.</text>
</comment>
<sequence length="368" mass="40903">MIYELANLILDSWPAFSFLRLINYLTFRAIMAALTAAAFMFIFSRPFILYMHRRGFQDQSRETGLSTHDKSGTPTMGGVLIVSAVVFSMGLWGNWRNPFLQWPMIAMLWHALMGFADDYFKIVRKSGNKGLSEPTKLALQSLFSAGFAWIMVGPLSPVGPDMAVRVYVPFVKVPLFTLHPFIYALFIFLFVIFVSNAVNITDGLDGLAITPSLFVMGVLGVFAYVQGNTIYSAYLFYPYLKGAGELTVFGAAFVGAGLGFLWYNAYPAQIFMGDTGSLAIGGTIAVVSVLLKQEFLFPILGGLFVVEALTSQIQDKIGVRWLGRRLFYRAPLHHDLQHRGIAETKVVIRLWIISGLLAFVALSTLKIR</sequence>
<evidence type="ECO:0000256" key="10">
    <source>
        <dbReference type="ARBA" id="ARBA00023306"/>
    </source>
</evidence>
<feature type="binding site" evidence="14">
    <location>
        <position position="274"/>
    </location>
    <ligand>
        <name>Mg(2+)</name>
        <dbReference type="ChEBI" id="CHEBI:18420"/>
    </ligand>
</feature>
<evidence type="ECO:0000313" key="16">
    <source>
        <dbReference type="Proteomes" id="UP000276223"/>
    </source>
</evidence>
<feature type="transmembrane region" description="Helical" evidence="12">
    <location>
        <begin position="246"/>
        <end position="263"/>
    </location>
</feature>
<protein>
    <recommendedName>
        <fullName evidence="12 13">Phospho-N-acetylmuramoyl-pentapeptide-transferase</fullName>
        <ecNumber evidence="12 13">2.7.8.13</ecNumber>
    </recommendedName>
    <alternativeName>
        <fullName evidence="12">UDP-MurNAc-pentapeptide phosphotransferase</fullName>
    </alternativeName>
</protein>
<name>A0A3N1UN97_9BACT</name>
<feature type="transmembrane region" description="Helical" evidence="12">
    <location>
        <begin position="137"/>
        <end position="155"/>
    </location>
</feature>
<keyword evidence="7 12" id="KW-0573">Peptidoglycan synthesis</keyword>
<feature type="transmembrane region" description="Helical" evidence="12">
    <location>
        <begin position="346"/>
        <end position="365"/>
    </location>
</feature>
<dbReference type="NCBIfam" id="TIGR00445">
    <property type="entry name" value="mraY"/>
    <property type="match status" value="1"/>
</dbReference>
<evidence type="ECO:0000256" key="12">
    <source>
        <dbReference type="HAMAP-Rule" id="MF_00038"/>
    </source>
</evidence>
<dbReference type="AlphaFoldDB" id="A0A3N1UN97"/>
<dbReference type="GO" id="GO:0046872">
    <property type="term" value="F:metal ion binding"/>
    <property type="evidence" value="ECO:0007669"/>
    <property type="project" value="UniProtKB-KW"/>
</dbReference>
<dbReference type="GO" id="GO:0071555">
    <property type="term" value="P:cell wall organization"/>
    <property type="evidence" value="ECO:0007669"/>
    <property type="project" value="UniProtKB-KW"/>
</dbReference>
<feature type="binding site" evidence="14">
    <location>
        <position position="199"/>
    </location>
    <ligand>
        <name>Mg(2+)</name>
        <dbReference type="ChEBI" id="CHEBI:18420"/>
    </ligand>
</feature>
<evidence type="ECO:0000256" key="14">
    <source>
        <dbReference type="PIRSR" id="PIRSR600715-1"/>
    </source>
</evidence>
<keyword evidence="9 12" id="KW-0472">Membrane</keyword>
<comment type="subcellular location">
    <subcellularLocation>
        <location evidence="12">Cell membrane</location>
        <topology evidence="12">Multi-pass membrane protein</topology>
    </subcellularLocation>
    <subcellularLocation>
        <location evidence="1">Membrane</location>
        <topology evidence="1">Multi-pass membrane protein</topology>
    </subcellularLocation>
</comment>
<evidence type="ECO:0000256" key="3">
    <source>
        <dbReference type="ARBA" id="ARBA00022618"/>
    </source>
</evidence>
<keyword evidence="12" id="KW-1003">Cell membrane</keyword>
<dbReference type="Pfam" id="PF10555">
    <property type="entry name" value="MraY_sig1"/>
    <property type="match status" value="1"/>
</dbReference>
<organism evidence="15 16">
    <name type="scientific">Desulfosoma caldarium</name>
    <dbReference type="NCBI Taxonomy" id="610254"/>
    <lineage>
        <taxon>Bacteria</taxon>
        <taxon>Pseudomonadati</taxon>
        <taxon>Thermodesulfobacteriota</taxon>
        <taxon>Syntrophobacteria</taxon>
        <taxon>Syntrophobacterales</taxon>
        <taxon>Syntrophobacteraceae</taxon>
        <taxon>Desulfosoma</taxon>
    </lineage>
</organism>
<dbReference type="GO" id="GO:0005886">
    <property type="term" value="C:plasma membrane"/>
    <property type="evidence" value="ECO:0007669"/>
    <property type="project" value="UniProtKB-SubCell"/>
</dbReference>
<gene>
    <name evidence="12" type="primary">mraY</name>
    <name evidence="15" type="ORF">EDC27_2114</name>
</gene>
<evidence type="ECO:0000313" key="15">
    <source>
        <dbReference type="EMBL" id="ROQ90859.1"/>
    </source>
</evidence>
<dbReference type="InterPro" id="IPR018480">
    <property type="entry name" value="PNAcMuramoyl-5peptid_Trfase_CS"/>
</dbReference>
<dbReference type="GO" id="GO:0009252">
    <property type="term" value="P:peptidoglycan biosynthetic process"/>
    <property type="evidence" value="ECO:0007669"/>
    <property type="project" value="UniProtKB-UniRule"/>
</dbReference>
<feature type="transmembrane region" description="Helical" evidence="12">
    <location>
        <begin position="175"/>
        <end position="194"/>
    </location>
</feature>
<dbReference type="GO" id="GO:0008360">
    <property type="term" value="P:regulation of cell shape"/>
    <property type="evidence" value="ECO:0007669"/>
    <property type="project" value="UniProtKB-KW"/>
</dbReference>
<keyword evidence="4 12" id="KW-0808">Transferase</keyword>
<keyword evidence="6 12" id="KW-0133">Cell shape</keyword>
<dbReference type="InterPro" id="IPR003524">
    <property type="entry name" value="PNAcMuramoyl-5peptid_Trfase"/>
</dbReference>
<reference evidence="15 16" key="1">
    <citation type="submission" date="2018-11" db="EMBL/GenBank/DDBJ databases">
        <title>Genomic Encyclopedia of Type Strains, Phase IV (KMG-IV): sequencing the most valuable type-strain genomes for metagenomic binning, comparative biology and taxonomic classification.</title>
        <authorList>
            <person name="Goeker M."/>
        </authorList>
    </citation>
    <scope>NUCLEOTIDE SEQUENCE [LARGE SCALE GENOMIC DNA]</scope>
    <source>
        <strain evidence="15 16">DSM 22027</strain>
    </source>
</reference>
<dbReference type="EMBL" id="RJVA01000013">
    <property type="protein sequence ID" value="ROQ90859.1"/>
    <property type="molecule type" value="Genomic_DNA"/>
</dbReference>
<evidence type="ECO:0000256" key="1">
    <source>
        <dbReference type="ARBA" id="ARBA00004141"/>
    </source>
</evidence>
<feature type="transmembrane region" description="Helical" evidence="12">
    <location>
        <begin position="29"/>
        <end position="51"/>
    </location>
</feature>
<keyword evidence="11 12" id="KW-0961">Cell wall biogenesis/degradation</keyword>
<keyword evidence="3 12" id="KW-0132">Cell division</keyword>
<keyword evidence="10 12" id="KW-0131">Cell cycle</keyword>
<evidence type="ECO:0000256" key="11">
    <source>
        <dbReference type="ARBA" id="ARBA00023316"/>
    </source>
</evidence>
<dbReference type="HAMAP" id="MF_00038">
    <property type="entry name" value="MraY"/>
    <property type="match status" value="1"/>
</dbReference>
<keyword evidence="12 14" id="KW-0479">Metal-binding</keyword>
<evidence type="ECO:0000256" key="9">
    <source>
        <dbReference type="ARBA" id="ARBA00023136"/>
    </source>
</evidence>
<comment type="function">
    <text evidence="12">Catalyzes the initial step of the lipid cycle reactions in the biosynthesis of the cell wall peptidoglycan: transfers peptidoglycan precursor phospho-MurNAc-pentapeptide from UDP-MurNAc-pentapeptide onto the lipid carrier undecaprenyl phosphate, yielding undecaprenyl-pyrophosphoryl-MurNAc-pentapeptide, known as lipid I.</text>
</comment>
<dbReference type="RefSeq" id="WP_123290599.1">
    <property type="nucleotide sequence ID" value="NZ_RJVA01000013.1"/>
</dbReference>
<accession>A0A3N1UN97</accession>
<dbReference type="EC" id="2.7.8.13" evidence="12 13"/>
<feature type="transmembrane region" description="Helical" evidence="12">
    <location>
        <begin position="72"/>
        <end position="93"/>
    </location>
</feature>
<dbReference type="OrthoDB" id="9805475at2"/>
<dbReference type="Proteomes" id="UP000276223">
    <property type="component" value="Unassembled WGS sequence"/>
</dbReference>
<comment type="cofactor">
    <cofactor evidence="12 14">
        <name>Mg(2+)</name>
        <dbReference type="ChEBI" id="CHEBI:18420"/>
    </cofactor>
</comment>
<evidence type="ECO:0000256" key="7">
    <source>
        <dbReference type="ARBA" id="ARBA00022984"/>
    </source>
</evidence>
<dbReference type="CDD" id="cd06852">
    <property type="entry name" value="GT_MraY"/>
    <property type="match status" value="1"/>
</dbReference>
<proteinExistence type="inferred from homology"/>
<dbReference type="PANTHER" id="PTHR22926:SF5">
    <property type="entry name" value="PHOSPHO-N-ACETYLMURAMOYL-PENTAPEPTIDE-TRANSFERASE HOMOLOG"/>
    <property type="match status" value="1"/>
</dbReference>
<dbReference type="UniPathway" id="UPA00219"/>
<dbReference type="PROSITE" id="PS01347">
    <property type="entry name" value="MRAY_1"/>
    <property type="match status" value="1"/>
</dbReference>
<evidence type="ECO:0000256" key="6">
    <source>
        <dbReference type="ARBA" id="ARBA00022960"/>
    </source>
</evidence>
<evidence type="ECO:0000256" key="4">
    <source>
        <dbReference type="ARBA" id="ARBA00022679"/>
    </source>
</evidence>
<dbReference type="PANTHER" id="PTHR22926">
    <property type="entry name" value="PHOSPHO-N-ACETYLMURAMOYL-PENTAPEPTIDE-TRANSFERASE"/>
    <property type="match status" value="1"/>
</dbReference>
<keyword evidence="5 12" id="KW-0812">Transmembrane</keyword>
<dbReference type="GO" id="GO:0008963">
    <property type="term" value="F:phospho-N-acetylmuramoyl-pentapeptide-transferase activity"/>
    <property type="evidence" value="ECO:0007669"/>
    <property type="project" value="UniProtKB-UniRule"/>
</dbReference>
<evidence type="ECO:0000256" key="13">
    <source>
        <dbReference type="NCBIfam" id="TIGR00445"/>
    </source>
</evidence>